<keyword evidence="11" id="KW-1185">Reference proteome</keyword>
<dbReference type="Pfam" id="PF12542">
    <property type="entry name" value="CWC25"/>
    <property type="match status" value="1"/>
</dbReference>
<reference evidence="10 11" key="1">
    <citation type="submission" date="2015-01" db="EMBL/GenBank/DDBJ databases">
        <title>Evolution of Trichinella species and genotypes.</title>
        <authorList>
            <person name="Korhonen P.K."/>
            <person name="Edoardo P."/>
            <person name="Giuseppe L.R."/>
            <person name="Gasser R.B."/>
        </authorList>
    </citation>
    <scope>NUCLEOTIDE SEQUENCE [LARGE SCALE GENOMIC DNA]</scope>
    <source>
        <strain evidence="10">ISS1029</strain>
    </source>
</reference>
<feature type="compositionally biased region" description="Basic and acidic residues" evidence="8">
    <location>
        <begin position="237"/>
        <end position="260"/>
    </location>
</feature>
<evidence type="ECO:0000256" key="2">
    <source>
        <dbReference type="ARBA" id="ARBA00006695"/>
    </source>
</evidence>
<keyword evidence="9" id="KW-1133">Transmembrane helix</keyword>
<evidence type="ECO:0000256" key="5">
    <source>
        <dbReference type="ARBA" id="ARBA00023054"/>
    </source>
</evidence>
<dbReference type="InterPro" id="IPR051376">
    <property type="entry name" value="CWC25_splicing_factor"/>
</dbReference>
<gene>
    <name evidence="10" type="primary">CWC25</name>
    <name evidence="10" type="ORF">T11_2130</name>
</gene>
<dbReference type="AlphaFoldDB" id="A0A0V1HE24"/>
<dbReference type="OrthoDB" id="21123at2759"/>
<comment type="caution">
    <text evidence="10">The sequence shown here is derived from an EMBL/GenBank/DDBJ whole genome shotgun (WGS) entry which is preliminary data.</text>
</comment>
<evidence type="ECO:0000256" key="9">
    <source>
        <dbReference type="SAM" id="Phobius"/>
    </source>
</evidence>
<evidence type="ECO:0000256" key="7">
    <source>
        <dbReference type="ARBA" id="ARBA00023242"/>
    </source>
</evidence>
<dbReference type="GO" id="GO:0005684">
    <property type="term" value="C:U2-type spliceosomal complex"/>
    <property type="evidence" value="ECO:0007669"/>
    <property type="project" value="TreeGrafter"/>
</dbReference>
<name>A0A0V1HE24_9BILA</name>
<comment type="similarity">
    <text evidence="2">Belongs to the CWC25 family.</text>
</comment>
<dbReference type="GO" id="GO:0000398">
    <property type="term" value="P:mRNA splicing, via spliceosome"/>
    <property type="evidence" value="ECO:0007669"/>
    <property type="project" value="TreeGrafter"/>
</dbReference>
<dbReference type="EMBL" id="JYDP01000080">
    <property type="protein sequence ID" value="KRZ08893.1"/>
    <property type="molecule type" value="Genomic_DNA"/>
</dbReference>
<evidence type="ECO:0000256" key="3">
    <source>
        <dbReference type="ARBA" id="ARBA00022664"/>
    </source>
</evidence>
<evidence type="ECO:0000313" key="11">
    <source>
        <dbReference type="Proteomes" id="UP000055024"/>
    </source>
</evidence>
<organism evidence="10 11">
    <name type="scientific">Trichinella zimbabwensis</name>
    <dbReference type="NCBI Taxonomy" id="268475"/>
    <lineage>
        <taxon>Eukaryota</taxon>
        <taxon>Metazoa</taxon>
        <taxon>Ecdysozoa</taxon>
        <taxon>Nematoda</taxon>
        <taxon>Enoplea</taxon>
        <taxon>Dorylaimia</taxon>
        <taxon>Trichinellida</taxon>
        <taxon>Trichinellidae</taxon>
        <taxon>Trichinella</taxon>
    </lineage>
</organism>
<feature type="compositionally biased region" description="Polar residues" evidence="8">
    <location>
        <begin position="175"/>
        <end position="190"/>
    </location>
</feature>
<keyword evidence="9" id="KW-0812">Transmembrane</keyword>
<feature type="transmembrane region" description="Helical" evidence="9">
    <location>
        <begin position="26"/>
        <end position="47"/>
    </location>
</feature>
<evidence type="ECO:0000256" key="6">
    <source>
        <dbReference type="ARBA" id="ARBA00023187"/>
    </source>
</evidence>
<keyword evidence="3" id="KW-0507">mRNA processing</keyword>
<comment type="subcellular location">
    <subcellularLocation>
        <location evidence="1">Nucleus</location>
    </subcellularLocation>
</comment>
<feature type="compositionally biased region" description="Basic and acidic residues" evidence="8">
    <location>
        <begin position="271"/>
        <end position="293"/>
    </location>
</feature>
<dbReference type="STRING" id="268475.A0A0V1HE24"/>
<sequence length="341" mass="39698">LCAVALHFLFSYCSYFAKNCKTLSLFVIYFIIFLIMDWMYGSASSLLDREGYLTGRKIDKNFELFNEDFKEPATKFETVCEGRSAQTDAGSAHRPIIGIDTIRKEDPLVAIKSQEERIRREILDNPVKMKRLKKIVMKAMRKKMRKLLSKKLSEAEKKQWMNFFSILDSFANNASSSRKQENQNEISNASESDEEQLDSRRKVGKPLGLSYVSEASKHTRLSRHDVSSSSKSMLPEYGKRKSEKEKRKNKLDEDEREKRLAAMQQNAQWRSEQRSRNLVKMEMRDKEEEDKNKHYSSKGSGFVRPMLISATENVTVESRIKSKRQTIQRSSYAMSENFAKR</sequence>
<keyword evidence="5" id="KW-0175">Coiled coil</keyword>
<protein>
    <submittedName>
        <fullName evidence="10">Pre-mRNA-splicing factor CWC25-like protein</fullName>
    </submittedName>
</protein>
<dbReference type="Proteomes" id="UP000055024">
    <property type="component" value="Unassembled WGS sequence"/>
</dbReference>
<keyword evidence="4" id="KW-0747">Spliceosome</keyword>
<accession>A0A0V1HE24</accession>
<evidence type="ECO:0000256" key="8">
    <source>
        <dbReference type="SAM" id="MobiDB-lite"/>
    </source>
</evidence>
<evidence type="ECO:0000256" key="4">
    <source>
        <dbReference type="ARBA" id="ARBA00022728"/>
    </source>
</evidence>
<evidence type="ECO:0000313" key="10">
    <source>
        <dbReference type="EMBL" id="KRZ08893.1"/>
    </source>
</evidence>
<keyword evidence="6" id="KW-0508">mRNA splicing</keyword>
<keyword evidence="7" id="KW-0539">Nucleus</keyword>
<proteinExistence type="inferred from homology"/>
<feature type="non-terminal residue" evidence="10">
    <location>
        <position position="1"/>
    </location>
</feature>
<dbReference type="InterPro" id="IPR022209">
    <property type="entry name" value="CWC25"/>
</dbReference>
<keyword evidence="9" id="KW-0472">Membrane</keyword>
<feature type="region of interest" description="Disordered" evidence="8">
    <location>
        <begin position="175"/>
        <end position="301"/>
    </location>
</feature>
<dbReference type="PANTHER" id="PTHR16196:SF0">
    <property type="entry name" value="PRE-MRNA-SPLICING FACTOR CWC25 HOMOLOG"/>
    <property type="match status" value="1"/>
</dbReference>
<dbReference type="PANTHER" id="PTHR16196">
    <property type="entry name" value="CELL CYCLE CONTROL PROTEIN CWF25"/>
    <property type="match status" value="1"/>
</dbReference>
<evidence type="ECO:0000256" key="1">
    <source>
        <dbReference type="ARBA" id="ARBA00004123"/>
    </source>
</evidence>